<evidence type="ECO:0000256" key="1">
    <source>
        <dbReference type="SAM" id="MobiDB-lite"/>
    </source>
</evidence>
<dbReference type="PANTHER" id="PTHR13132">
    <property type="entry name" value="ALPHA- 1,6 -FUCOSYLTRANSFERASE"/>
    <property type="match status" value="1"/>
</dbReference>
<feature type="compositionally biased region" description="Basic and acidic residues" evidence="1">
    <location>
        <begin position="485"/>
        <end position="527"/>
    </location>
</feature>
<sequence length="967" mass="104847">MASLLPLPSGHPSNSPSAGKAGSSNSRASPRGGADSAGGGRDGSAEKADVPPSAQGLLGALKVRSRTAAPPSPTPTSASPSSHFLSLGGDSVKRRSREGGGGGSLLFFVFVFLCLALLVFLLSRTSSLLPSSAGPQDKIAVNLRGQPARNVGGRGPQEVEPPAKVAEVQATATLQVDKPVSKGEERGGASLSVAPAGDGGTPPLDFVSSPGGALFDPQRGVSIPPEVSSPPPSLQDPVTLPPGLRESERQTGVQRQEEREETEHQERTPKKTPEEEGEGDGSEKNTEQKASYRRSSAEQPSSSSASAAAASEGHEEPSTQAQVPRLSEEADVVELKKEKKENEESARTEEALLAHKEKTESAEGQGETQNDKGEEVPSAEQIPPTAESPTEEKTKGEEDSGGETLNSPRSLPDISMHAKSDDAATGSQRLPAIAEAKQEKTEAKAEEEKEPKTDTEKDKGEEGKDDTKGAEESDKTVISPQKSVTEAEKERPNNVEAEETNKPKDAEETAVTEKEDDVHEAEERPREGAGAATQGAEGEEKVESGPPSLLPQALEAGHGESTASVRVGPVRMSGYEASKDLYESDDLHDPLNAPKLFDSSLLSPLTAEFQEFIYKNQHPASCAEAQYIISNIAPSGFGSEMHQFGAVLGNALRMGRVFVYHAGAGSSWVGNSPSFCGKSKGLDCLFRPVSNCTLDDAMKSKDPHRQKLIGKDMTNPRRMIPEEWQEKLSKVWPRMGNEEMKYWIRGQSVSYLLRLNSKTREELRKLRASEGDQLQRLVGGVKVSKGKSEFKGKGDPPAPPDLYYPLPRGSVGVHIRRGDKLIREMKLVPAETFFSLSESLVRRQPNSLRRVLFLSFDDAQIWADVKKDAESGSLQEWDVVYSEIPREEKWSYSTARAYDTSSKQTGGERVQLMLRHLLQLMMQLEVDAWVGTRKSNWNRMVDELRCVWVPKCPNPYVDAHGYEYYDW</sequence>
<feature type="region of interest" description="Disordered" evidence="1">
    <location>
        <begin position="1"/>
        <end position="96"/>
    </location>
</feature>
<name>A0A0G4HXT5_9ALVE</name>
<gene>
    <name evidence="3" type="ORF">Cvel_9340</name>
</gene>
<accession>A0A0G4HXT5</accession>
<keyword evidence="2" id="KW-0812">Transmembrane</keyword>
<dbReference type="GO" id="GO:0046921">
    <property type="term" value="F:alpha-(1-&gt;6)-fucosyltransferase activity"/>
    <property type="evidence" value="ECO:0007669"/>
    <property type="project" value="TreeGrafter"/>
</dbReference>
<dbReference type="PANTHER" id="PTHR13132:SF29">
    <property type="entry name" value="ALPHA-(1,6)-FUCOSYLTRANSFERASE"/>
    <property type="match status" value="1"/>
</dbReference>
<dbReference type="GO" id="GO:0006487">
    <property type="term" value="P:protein N-linked glycosylation"/>
    <property type="evidence" value="ECO:0007669"/>
    <property type="project" value="TreeGrafter"/>
</dbReference>
<dbReference type="AlphaFoldDB" id="A0A0G4HXT5"/>
<keyword evidence="2" id="KW-1133">Transmembrane helix</keyword>
<dbReference type="EMBL" id="CDMZ01004301">
    <property type="protein sequence ID" value="CEM49324.1"/>
    <property type="molecule type" value="Genomic_DNA"/>
</dbReference>
<feature type="compositionally biased region" description="Basic and acidic residues" evidence="1">
    <location>
        <begin position="333"/>
        <end position="361"/>
    </location>
</feature>
<feature type="compositionally biased region" description="Polar residues" evidence="1">
    <location>
        <begin position="11"/>
        <end position="25"/>
    </location>
</feature>
<dbReference type="VEuPathDB" id="CryptoDB:Cvel_9340"/>
<feature type="region of interest" description="Disordered" evidence="1">
    <location>
        <begin position="175"/>
        <end position="566"/>
    </location>
</feature>
<evidence type="ECO:0000313" key="3">
    <source>
        <dbReference type="EMBL" id="CEM49324.1"/>
    </source>
</evidence>
<feature type="compositionally biased region" description="Basic and acidic residues" evidence="1">
    <location>
        <begin position="436"/>
        <end position="475"/>
    </location>
</feature>
<evidence type="ECO:0008006" key="4">
    <source>
        <dbReference type="Google" id="ProtNLM"/>
    </source>
</evidence>
<feature type="transmembrane region" description="Helical" evidence="2">
    <location>
        <begin position="103"/>
        <end position="122"/>
    </location>
</feature>
<evidence type="ECO:0000256" key="2">
    <source>
        <dbReference type="SAM" id="Phobius"/>
    </source>
</evidence>
<proteinExistence type="predicted"/>
<feature type="compositionally biased region" description="Low complexity" evidence="1">
    <location>
        <begin position="297"/>
        <end position="311"/>
    </location>
</feature>
<organism evidence="3">
    <name type="scientific">Chromera velia CCMP2878</name>
    <dbReference type="NCBI Taxonomy" id="1169474"/>
    <lineage>
        <taxon>Eukaryota</taxon>
        <taxon>Sar</taxon>
        <taxon>Alveolata</taxon>
        <taxon>Colpodellida</taxon>
        <taxon>Chromeraceae</taxon>
        <taxon>Chromera</taxon>
    </lineage>
</organism>
<keyword evidence="2" id="KW-0472">Membrane</keyword>
<feature type="compositionally biased region" description="Basic and acidic residues" evidence="1">
    <location>
        <begin position="245"/>
        <end position="274"/>
    </location>
</feature>
<reference evidence="3" key="1">
    <citation type="submission" date="2014-11" db="EMBL/GenBank/DDBJ databases">
        <authorList>
            <person name="Otto D Thomas"/>
            <person name="Naeem Raeece"/>
        </authorList>
    </citation>
    <scope>NUCLEOTIDE SEQUENCE</scope>
</reference>
<protein>
    <recommendedName>
        <fullName evidence="4">Transmembrane protein</fullName>
    </recommendedName>
</protein>